<dbReference type="InterPro" id="IPR027417">
    <property type="entry name" value="P-loop_NTPase"/>
</dbReference>
<feature type="domain" description="DNA primase/polymerase bifunctional N-terminal" evidence="2">
    <location>
        <begin position="17"/>
        <end position="196"/>
    </location>
</feature>
<feature type="compositionally biased region" description="Polar residues" evidence="1">
    <location>
        <begin position="693"/>
        <end position="715"/>
    </location>
</feature>
<name>A0A5C5VT35_9PLAN</name>
<proteinExistence type="predicted"/>
<dbReference type="InterPro" id="IPR014819">
    <property type="entry name" value="PriCT_2"/>
</dbReference>
<dbReference type="SUPFAM" id="SSF52540">
    <property type="entry name" value="P-loop containing nucleoside triphosphate hydrolases"/>
    <property type="match status" value="1"/>
</dbReference>
<protein>
    <recommendedName>
        <fullName evidence="2">DNA primase/polymerase bifunctional N-terminal domain-containing protein</fullName>
    </recommendedName>
</protein>
<evidence type="ECO:0000313" key="3">
    <source>
        <dbReference type="EMBL" id="TWT41450.1"/>
    </source>
</evidence>
<dbReference type="RefSeq" id="WP_146512126.1">
    <property type="nucleotide sequence ID" value="NZ_SIHI01000045.1"/>
</dbReference>
<dbReference type="Pfam" id="PF08707">
    <property type="entry name" value="PriCT_2"/>
    <property type="match status" value="1"/>
</dbReference>
<dbReference type="Proteomes" id="UP000317243">
    <property type="component" value="Unassembled WGS sequence"/>
</dbReference>
<reference evidence="3 4" key="1">
    <citation type="submission" date="2019-02" db="EMBL/GenBank/DDBJ databases">
        <title>Deep-cultivation of Planctomycetes and their phenomic and genomic characterization uncovers novel biology.</title>
        <authorList>
            <person name="Wiegand S."/>
            <person name="Jogler M."/>
            <person name="Boedeker C."/>
            <person name="Pinto D."/>
            <person name="Vollmers J."/>
            <person name="Rivas-Marin E."/>
            <person name="Kohn T."/>
            <person name="Peeters S.H."/>
            <person name="Heuer A."/>
            <person name="Rast P."/>
            <person name="Oberbeckmann S."/>
            <person name="Bunk B."/>
            <person name="Jeske O."/>
            <person name="Meyerdierks A."/>
            <person name="Storesund J.E."/>
            <person name="Kallscheuer N."/>
            <person name="Luecker S."/>
            <person name="Lage O.M."/>
            <person name="Pohl T."/>
            <person name="Merkel B.J."/>
            <person name="Hornburger P."/>
            <person name="Mueller R.-W."/>
            <person name="Bruemmer F."/>
            <person name="Labrenz M."/>
            <person name="Spormann A.M."/>
            <person name="Op Den Camp H."/>
            <person name="Overmann J."/>
            <person name="Amann R."/>
            <person name="Jetten M.S.M."/>
            <person name="Mascher T."/>
            <person name="Medema M.H."/>
            <person name="Devos D.P."/>
            <person name="Kaster A.-K."/>
            <person name="Ovreas L."/>
            <person name="Rohde M."/>
            <person name="Galperin M.Y."/>
            <person name="Jogler C."/>
        </authorList>
    </citation>
    <scope>NUCLEOTIDE SEQUENCE [LARGE SCALE GENOMIC DNA]</scope>
    <source>
        <strain evidence="3 4">KOR42</strain>
    </source>
</reference>
<gene>
    <name evidence="3" type="ORF">KOR42_48030</name>
</gene>
<accession>A0A5C5VT35</accession>
<evidence type="ECO:0000259" key="2">
    <source>
        <dbReference type="SMART" id="SM00943"/>
    </source>
</evidence>
<dbReference type="AlphaFoldDB" id="A0A5C5VT35"/>
<dbReference type="Pfam" id="PF09250">
    <property type="entry name" value="Prim-Pol"/>
    <property type="match status" value="1"/>
</dbReference>
<dbReference type="EMBL" id="SIHI01000045">
    <property type="protein sequence ID" value="TWT41450.1"/>
    <property type="molecule type" value="Genomic_DNA"/>
</dbReference>
<comment type="caution">
    <text evidence="3">The sequence shown here is derived from an EMBL/GenBank/DDBJ whole genome shotgun (WGS) entry which is preliminary data.</text>
</comment>
<evidence type="ECO:0000256" key="1">
    <source>
        <dbReference type="SAM" id="MobiDB-lite"/>
    </source>
</evidence>
<dbReference type="OrthoDB" id="287530at2"/>
<keyword evidence="4" id="KW-1185">Reference proteome</keyword>
<dbReference type="CDD" id="cd04859">
    <property type="entry name" value="Prim_Pol"/>
    <property type="match status" value="1"/>
</dbReference>
<dbReference type="Pfam" id="PF13481">
    <property type="entry name" value="AAA_25"/>
    <property type="match status" value="1"/>
</dbReference>
<sequence>MVLSEPEGNNGGNLDAALGYAADGMLVLPVHSVKDGRCSCERIRGPKEHHCRSPGKHPLTLNGLRDASAVKRVVRQWWKDNPHANVAIQTGRSSDLLVVDLDTKRSANGVEQFEALFGSVKEIGCPLVRTGSGGLHLLFSYPSEKKLSSCQGIHGLQIDLRAQDGYVLVPPSANLDGSYRLEEGTFESRGEVPVEILQWILSDANSRDRQRTPQQFEIDPTNERKTLHVISKISKRFIESRDEWMRVCAAAKYEAPSDDVFDAIDQLSSKSEVGNYRGTDDVRRTWDSFNRQTQFDGETTTLGTLISYAKQSGWDPKSDPVWLAMRPQEEVNPASDEIRFYTGPELAKLDTSVAWLVEKVLVAGQPVLQAGPKKSLKTNTLIDLVCSLGSGTPFLGRFEVPEKRRAALMSSESGASTIQETANRIAKAKGFSGVGEIENVLFAFETPLISTAKECEKIHEIIESYRLDVLAIDPTYLTFVIGDSGKNIFQMGQILSPLSRIGQSTGCTIILSHHSRKGVGRDGEPLDLGDESYSGFSEWARQWLYINRREPYDESSPGSHKLWLRYGGSAGHAGLHGIDIEESDPFAESGRQWRLSVSSASEIISSRQRQNEQTNREKTDATIRRRLSQVFEVVKGLPAGETKAVIAAKAGFSHGITDKCLYELERQQLIEVTEVSKSGRQYPGWKLVESDNSDSTRTVSGQSASISQSDNNSLL</sequence>
<evidence type="ECO:0000313" key="4">
    <source>
        <dbReference type="Proteomes" id="UP000317243"/>
    </source>
</evidence>
<dbReference type="SMART" id="SM00943">
    <property type="entry name" value="Prim-Pol"/>
    <property type="match status" value="1"/>
</dbReference>
<dbReference type="GO" id="GO:0016817">
    <property type="term" value="F:hydrolase activity, acting on acid anhydrides"/>
    <property type="evidence" value="ECO:0007669"/>
    <property type="project" value="InterPro"/>
</dbReference>
<dbReference type="Gene3D" id="3.40.50.300">
    <property type="entry name" value="P-loop containing nucleotide triphosphate hydrolases"/>
    <property type="match status" value="1"/>
</dbReference>
<feature type="region of interest" description="Disordered" evidence="1">
    <location>
        <begin position="686"/>
        <end position="715"/>
    </location>
</feature>
<dbReference type="SUPFAM" id="SSF56747">
    <property type="entry name" value="Prim-pol domain"/>
    <property type="match status" value="1"/>
</dbReference>
<organism evidence="3 4">
    <name type="scientific">Thalassoglobus neptunius</name>
    <dbReference type="NCBI Taxonomy" id="1938619"/>
    <lineage>
        <taxon>Bacteria</taxon>
        <taxon>Pseudomonadati</taxon>
        <taxon>Planctomycetota</taxon>
        <taxon>Planctomycetia</taxon>
        <taxon>Planctomycetales</taxon>
        <taxon>Planctomycetaceae</taxon>
        <taxon>Thalassoglobus</taxon>
    </lineage>
</organism>
<dbReference type="InterPro" id="IPR015330">
    <property type="entry name" value="DNA_primase/pol_bifunc_N"/>
</dbReference>